<sequence length="136" mass="13814">MTRWRGDAGKATVFVAIMAMAWVAMFGMVVVGGGRLRAYQRADNVAAEAARSAGQAINPAQAIQGDGRVIDQALARAAALAYLNSVGATGDVNVADDGASVTVIARITYQNPSGLAFLGGATWTATGEATATLLIG</sequence>
<keyword evidence="3" id="KW-1185">Reference proteome</keyword>
<proteinExistence type="predicted"/>
<dbReference type="RefSeq" id="WP_191837793.1">
    <property type="nucleotide sequence ID" value="NZ_BAAALB010000010.1"/>
</dbReference>
<protein>
    <submittedName>
        <fullName evidence="2">Uncharacterized protein</fullName>
    </submittedName>
</protein>
<comment type="caution">
    <text evidence="2">The sequence shown here is derived from an EMBL/GenBank/DDBJ whole genome shotgun (WGS) entry which is preliminary data.</text>
</comment>
<keyword evidence="1" id="KW-1133">Transmembrane helix</keyword>
<evidence type="ECO:0000313" key="2">
    <source>
        <dbReference type="EMBL" id="GIF87855.1"/>
    </source>
</evidence>
<name>A0A8J3JZA0_9ACTN</name>
<keyword evidence="1" id="KW-0472">Membrane</keyword>
<gene>
    <name evidence="2" type="ORF">Cch02nite_12990</name>
</gene>
<reference evidence="2 3" key="1">
    <citation type="submission" date="2021-01" db="EMBL/GenBank/DDBJ databases">
        <title>Whole genome shotgun sequence of Catellatospora chokoriensis NBRC 107358.</title>
        <authorList>
            <person name="Komaki H."/>
            <person name="Tamura T."/>
        </authorList>
    </citation>
    <scope>NUCLEOTIDE SEQUENCE [LARGE SCALE GENOMIC DNA]</scope>
    <source>
        <strain evidence="2 3">NBRC 107358</strain>
    </source>
</reference>
<dbReference type="Proteomes" id="UP000619293">
    <property type="component" value="Unassembled WGS sequence"/>
</dbReference>
<keyword evidence="1" id="KW-0812">Transmembrane</keyword>
<accession>A0A8J3JZA0</accession>
<dbReference type="AlphaFoldDB" id="A0A8J3JZA0"/>
<evidence type="ECO:0000256" key="1">
    <source>
        <dbReference type="SAM" id="Phobius"/>
    </source>
</evidence>
<evidence type="ECO:0000313" key="3">
    <source>
        <dbReference type="Proteomes" id="UP000619293"/>
    </source>
</evidence>
<feature type="transmembrane region" description="Helical" evidence="1">
    <location>
        <begin position="12"/>
        <end position="31"/>
    </location>
</feature>
<dbReference type="EMBL" id="BONG01000006">
    <property type="protein sequence ID" value="GIF87855.1"/>
    <property type="molecule type" value="Genomic_DNA"/>
</dbReference>
<organism evidence="2 3">
    <name type="scientific">Catellatospora chokoriensis</name>
    <dbReference type="NCBI Taxonomy" id="310353"/>
    <lineage>
        <taxon>Bacteria</taxon>
        <taxon>Bacillati</taxon>
        <taxon>Actinomycetota</taxon>
        <taxon>Actinomycetes</taxon>
        <taxon>Micromonosporales</taxon>
        <taxon>Micromonosporaceae</taxon>
        <taxon>Catellatospora</taxon>
    </lineage>
</organism>